<protein>
    <submittedName>
        <fullName evidence="5">Cerato-platanin</fullName>
    </submittedName>
</protein>
<gene>
    <name evidence="5" type="ORF">C8Q71DRAFT_853050</name>
    <name evidence="6" type="ORF">EVJ58_g6275</name>
</gene>
<dbReference type="SUPFAM" id="SSF50685">
    <property type="entry name" value="Barwin-like endoglucanases"/>
    <property type="match status" value="1"/>
</dbReference>
<reference evidence="6 7" key="1">
    <citation type="submission" date="2019-01" db="EMBL/GenBank/DDBJ databases">
        <title>Genome sequencing of the rare red list fungi Fomitopsis rosea.</title>
        <authorList>
            <person name="Buettner E."/>
            <person name="Kellner H."/>
        </authorList>
    </citation>
    <scope>NUCLEOTIDE SEQUENCE [LARGE SCALE GENOMIC DNA]</scope>
    <source>
        <strain evidence="6 7">DSM 105464</strain>
    </source>
</reference>
<dbReference type="OrthoDB" id="4898945at2759"/>
<evidence type="ECO:0000313" key="8">
    <source>
        <dbReference type="Proteomes" id="UP000814176"/>
    </source>
</evidence>
<dbReference type="Proteomes" id="UP000298390">
    <property type="component" value="Unassembled WGS sequence"/>
</dbReference>
<comment type="subcellular location">
    <subcellularLocation>
        <location evidence="1">Secreted</location>
    </subcellularLocation>
</comment>
<dbReference type="RefSeq" id="XP_047783549.1">
    <property type="nucleotide sequence ID" value="XM_047926894.1"/>
</dbReference>
<keyword evidence="8" id="KW-1185">Reference proteome</keyword>
<evidence type="ECO:0000256" key="3">
    <source>
        <dbReference type="ARBA" id="ARBA00022525"/>
    </source>
</evidence>
<evidence type="ECO:0000256" key="1">
    <source>
        <dbReference type="ARBA" id="ARBA00004613"/>
    </source>
</evidence>
<dbReference type="EMBL" id="SEKV01000346">
    <property type="protein sequence ID" value="TFY58669.1"/>
    <property type="molecule type" value="Genomic_DNA"/>
</dbReference>
<feature type="signal peptide" evidence="4">
    <location>
        <begin position="1"/>
        <end position="19"/>
    </location>
</feature>
<proteinExistence type="inferred from homology"/>
<feature type="chain" id="PRO_5021220466" evidence="4">
    <location>
        <begin position="20"/>
        <end position="149"/>
    </location>
</feature>
<organism evidence="6 7">
    <name type="scientific">Rhodofomes roseus</name>
    <dbReference type="NCBI Taxonomy" id="34475"/>
    <lineage>
        <taxon>Eukaryota</taxon>
        <taxon>Fungi</taxon>
        <taxon>Dikarya</taxon>
        <taxon>Basidiomycota</taxon>
        <taxon>Agaricomycotina</taxon>
        <taxon>Agaricomycetes</taxon>
        <taxon>Polyporales</taxon>
        <taxon>Rhodofomes</taxon>
    </lineage>
</organism>
<sequence>MQFLGICAVFALCASAALGQGTVSVSYDQLYDDGSESLNYVACSDGPNGLEQYGYTTLSTLPNFPNIGGAQVVTGFGSAECGTCWQLAYDSYTINVLAIDSTANGFNIALEAMNNLTNGQAVFLGRVNATATQLDASDCGLGEKPDNPN</sequence>
<evidence type="ECO:0000313" key="7">
    <source>
        <dbReference type="Proteomes" id="UP000298390"/>
    </source>
</evidence>
<dbReference type="Proteomes" id="UP000814176">
    <property type="component" value="Unassembled WGS sequence"/>
</dbReference>
<comment type="caution">
    <text evidence="6">The sequence shown here is derived from an EMBL/GenBank/DDBJ whole genome shotgun (WGS) entry which is preliminary data.</text>
</comment>
<dbReference type="InterPro" id="IPR036908">
    <property type="entry name" value="RlpA-like_sf"/>
</dbReference>
<dbReference type="Gene3D" id="2.40.40.10">
    <property type="entry name" value="RlpA-like domain"/>
    <property type="match status" value="1"/>
</dbReference>
<dbReference type="GeneID" id="72007626"/>
<accession>A0A4Y9YCS2</accession>
<dbReference type="GO" id="GO:0005576">
    <property type="term" value="C:extracellular region"/>
    <property type="evidence" value="ECO:0007669"/>
    <property type="project" value="UniProtKB-SubCell"/>
</dbReference>
<reference evidence="5 8" key="2">
    <citation type="journal article" date="2021" name="Environ. Microbiol.">
        <title>Gene family expansions and transcriptome signatures uncover fungal adaptations to wood decay.</title>
        <authorList>
            <person name="Hage H."/>
            <person name="Miyauchi S."/>
            <person name="Viragh M."/>
            <person name="Drula E."/>
            <person name="Min B."/>
            <person name="Chaduli D."/>
            <person name="Navarro D."/>
            <person name="Favel A."/>
            <person name="Norest M."/>
            <person name="Lesage-Meessen L."/>
            <person name="Balint B."/>
            <person name="Merenyi Z."/>
            <person name="de Eugenio L."/>
            <person name="Morin E."/>
            <person name="Martinez A.T."/>
            <person name="Baldrian P."/>
            <person name="Stursova M."/>
            <person name="Martinez M.J."/>
            <person name="Novotny C."/>
            <person name="Magnuson J.K."/>
            <person name="Spatafora J.W."/>
            <person name="Maurice S."/>
            <person name="Pangilinan J."/>
            <person name="Andreopoulos W."/>
            <person name="LaButti K."/>
            <person name="Hundley H."/>
            <person name="Na H."/>
            <person name="Kuo A."/>
            <person name="Barry K."/>
            <person name="Lipzen A."/>
            <person name="Henrissat B."/>
            <person name="Riley R."/>
            <person name="Ahrendt S."/>
            <person name="Nagy L.G."/>
            <person name="Grigoriev I.V."/>
            <person name="Martin F."/>
            <person name="Rosso M.N."/>
        </authorList>
    </citation>
    <scope>NUCLEOTIDE SEQUENCE [LARGE SCALE GENOMIC DNA]</scope>
    <source>
        <strain evidence="5 8">CIRM-BRFM 1785</strain>
    </source>
</reference>
<keyword evidence="3" id="KW-0964">Secreted</keyword>
<evidence type="ECO:0000256" key="4">
    <source>
        <dbReference type="SAM" id="SignalP"/>
    </source>
</evidence>
<dbReference type="AlphaFoldDB" id="A0A4Y9YCS2"/>
<evidence type="ECO:0000313" key="6">
    <source>
        <dbReference type="EMBL" id="TFY58669.1"/>
    </source>
</evidence>
<dbReference type="InterPro" id="IPR010829">
    <property type="entry name" value="Cerato-platanin"/>
</dbReference>
<comment type="similarity">
    <text evidence="2">Belongs to the cerato-platanin family.</text>
</comment>
<keyword evidence="4" id="KW-0732">Signal</keyword>
<dbReference type="CDD" id="cd22778">
    <property type="entry name" value="DPBB_CEPL-like"/>
    <property type="match status" value="1"/>
</dbReference>
<name>A0A4Y9YCS2_9APHY</name>
<evidence type="ECO:0000313" key="5">
    <source>
        <dbReference type="EMBL" id="KAH9842502.1"/>
    </source>
</evidence>
<evidence type="ECO:0000256" key="2">
    <source>
        <dbReference type="ARBA" id="ARBA00010421"/>
    </source>
</evidence>
<dbReference type="EMBL" id="JADCUA010000002">
    <property type="protein sequence ID" value="KAH9842502.1"/>
    <property type="molecule type" value="Genomic_DNA"/>
</dbReference>
<dbReference type="Pfam" id="PF07249">
    <property type="entry name" value="Cerato-platanin"/>
    <property type="match status" value="1"/>
</dbReference>